<evidence type="ECO:0000313" key="5">
    <source>
        <dbReference type="Proteomes" id="UP000228500"/>
    </source>
</evidence>
<organism evidence="4 5">
    <name type="scientific">Candidatus Roizmanbacteria bacterium CG_4_10_14_3_um_filter_39_13</name>
    <dbReference type="NCBI Taxonomy" id="1974831"/>
    <lineage>
        <taxon>Bacteria</taxon>
        <taxon>Candidatus Roizmaniibacteriota</taxon>
    </lineage>
</organism>
<keyword evidence="2" id="KW-0560">Oxidoreductase</keyword>
<dbReference type="GO" id="GO:0005829">
    <property type="term" value="C:cytosol"/>
    <property type="evidence" value="ECO:0007669"/>
    <property type="project" value="TreeGrafter"/>
</dbReference>
<feature type="non-terminal residue" evidence="4">
    <location>
        <position position="1"/>
    </location>
</feature>
<name>A0A2M7LLN9_9BACT</name>
<keyword evidence="2" id="KW-0521">NADP</keyword>
<dbReference type="GO" id="GO:0008831">
    <property type="term" value="F:dTDP-4-dehydrorhamnose reductase activity"/>
    <property type="evidence" value="ECO:0007669"/>
    <property type="project" value="UniProtKB-EC"/>
</dbReference>
<dbReference type="Gene3D" id="3.40.50.720">
    <property type="entry name" value="NAD(P)-binding Rossmann-like Domain"/>
    <property type="match status" value="1"/>
</dbReference>
<dbReference type="InterPro" id="IPR036291">
    <property type="entry name" value="NAD(P)-bd_dom_sf"/>
</dbReference>
<dbReference type="PANTHER" id="PTHR10491:SF4">
    <property type="entry name" value="METHIONINE ADENOSYLTRANSFERASE 2 SUBUNIT BETA"/>
    <property type="match status" value="1"/>
</dbReference>
<gene>
    <name evidence="4" type="ORF">COZ40_00370</name>
</gene>
<evidence type="ECO:0000256" key="2">
    <source>
        <dbReference type="RuleBase" id="RU364082"/>
    </source>
</evidence>
<feature type="domain" description="RmlD-like substrate binding" evidence="3">
    <location>
        <begin position="4"/>
        <end position="167"/>
    </location>
</feature>
<dbReference type="EC" id="1.1.1.133" evidence="2"/>
<dbReference type="UniPathway" id="UPA00124"/>
<comment type="caution">
    <text evidence="4">The sequence shown here is derived from an EMBL/GenBank/DDBJ whole genome shotgun (WGS) entry which is preliminary data.</text>
</comment>
<dbReference type="AlphaFoldDB" id="A0A2M7LLN9"/>
<dbReference type="InterPro" id="IPR029903">
    <property type="entry name" value="RmlD-like-bd"/>
</dbReference>
<dbReference type="Proteomes" id="UP000228500">
    <property type="component" value="Unassembled WGS sequence"/>
</dbReference>
<dbReference type="EMBL" id="PFJH01000016">
    <property type="protein sequence ID" value="PIX68981.1"/>
    <property type="molecule type" value="Genomic_DNA"/>
</dbReference>
<dbReference type="GO" id="GO:0019305">
    <property type="term" value="P:dTDP-rhamnose biosynthetic process"/>
    <property type="evidence" value="ECO:0007669"/>
    <property type="project" value="UniProtKB-UniPathway"/>
</dbReference>
<protein>
    <recommendedName>
        <fullName evidence="2">dTDP-4-dehydrorhamnose reductase</fullName>
        <ecNumber evidence="2">1.1.1.133</ecNumber>
    </recommendedName>
</protein>
<evidence type="ECO:0000313" key="4">
    <source>
        <dbReference type="EMBL" id="PIX68981.1"/>
    </source>
</evidence>
<comment type="pathway">
    <text evidence="2">Carbohydrate biosynthesis; dTDP-L-rhamnose biosynthesis.</text>
</comment>
<evidence type="ECO:0000259" key="3">
    <source>
        <dbReference type="Pfam" id="PF04321"/>
    </source>
</evidence>
<dbReference type="PANTHER" id="PTHR10491">
    <property type="entry name" value="DTDP-4-DEHYDRORHAMNOSE REDUCTASE"/>
    <property type="match status" value="1"/>
</dbReference>
<accession>A0A2M7LLN9</accession>
<evidence type="ECO:0000256" key="1">
    <source>
        <dbReference type="ARBA" id="ARBA00010944"/>
    </source>
</evidence>
<sequence>SAKKEFIYISTDFVFDGTQPPYVETSTPNPLSVYGASKYAGEKRVGTDGMIVRISYPYRSVFEPKKDIFRTLKSQLEVGKSLSMVEDSLMVPTFIDDIAQGLGYVMDNFSNELFHLVGKDAMSPFDFATTIAKVFNLDKSLIEKTTYETYFANKAKGPRYGDIRSEKNTFYPMHSFEEVLHIIKNQLNII</sequence>
<dbReference type="SUPFAM" id="SSF51735">
    <property type="entry name" value="NAD(P)-binding Rossmann-fold domains"/>
    <property type="match status" value="1"/>
</dbReference>
<comment type="function">
    <text evidence="2">Catalyzes the reduction of dTDP-6-deoxy-L-lyxo-4-hexulose to yield dTDP-L-rhamnose.</text>
</comment>
<comment type="similarity">
    <text evidence="1 2">Belongs to the dTDP-4-dehydrorhamnose reductase family.</text>
</comment>
<proteinExistence type="inferred from homology"/>
<dbReference type="Pfam" id="PF04321">
    <property type="entry name" value="RmlD_sub_bind"/>
    <property type="match status" value="1"/>
</dbReference>
<reference evidence="5" key="1">
    <citation type="submission" date="2017-09" db="EMBL/GenBank/DDBJ databases">
        <title>Depth-based differentiation of microbial function through sediment-hosted aquifers and enrichment of novel symbionts in the deep terrestrial subsurface.</title>
        <authorList>
            <person name="Probst A.J."/>
            <person name="Ladd B."/>
            <person name="Jarett J.K."/>
            <person name="Geller-Mcgrath D.E."/>
            <person name="Sieber C.M.K."/>
            <person name="Emerson J.B."/>
            <person name="Anantharaman K."/>
            <person name="Thomas B.C."/>
            <person name="Malmstrom R."/>
            <person name="Stieglmeier M."/>
            <person name="Klingl A."/>
            <person name="Woyke T."/>
            <person name="Ryan C.M."/>
            <person name="Banfield J.F."/>
        </authorList>
    </citation>
    <scope>NUCLEOTIDE SEQUENCE [LARGE SCALE GENOMIC DNA]</scope>
</reference>
<dbReference type="InterPro" id="IPR005913">
    <property type="entry name" value="dTDP_dehydrorham_reduct"/>
</dbReference>